<dbReference type="GO" id="GO:0001732">
    <property type="term" value="P:formation of cytoplasmic translation initiation complex"/>
    <property type="evidence" value="ECO:0007669"/>
    <property type="project" value="UniProtKB-UniRule"/>
</dbReference>
<evidence type="ECO:0000256" key="1">
    <source>
        <dbReference type="ARBA" id="ARBA00022490"/>
    </source>
</evidence>
<dbReference type="GO" id="GO:0016282">
    <property type="term" value="C:eukaryotic 43S preinitiation complex"/>
    <property type="evidence" value="ECO:0007669"/>
    <property type="project" value="UniProtKB-UniRule"/>
</dbReference>
<evidence type="ECO:0000259" key="6">
    <source>
        <dbReference type="PROSITE" id="PS50250"/>
    </source>
</evidence>
<evidence type="ECO:0000313" key="7">
    <source>
        <dbReference type="EMBL" id="CAD8527438.1"/>
    </source>
</evidence>
<dbReference type="AlphaFoldDB" id="A0A7S0IPH7"/>
<evidence type="ECO:0000256" key="5">
    <source>
        <dbReference type="PIRNR" id="PIRNR016255"/>
    </source>
</evidence>
<dbReference type="SUPFAM" id="SSF46785">
    <property type="entry name" value="Winged helix' DNA-binding domain"/>
    <property type="match status" value="1"/>
</dbReference>
<comment type="subunit">
    <text evidence="4 5">Component of the eukaryotic translation initiation factor 3 (eIF-3) complex.</text>
</comment>
<keyword evidence="2 4" id="KW-0396">Initiation factor</keyword>
<keyword evidence="1 4" id="KW-0963">Cytoplasm</keyword>
<dbReference type="InterPro" id="IPR016650">
    <property type="entry name" value="eIF3e"/>
</dbReference>
<dbReference type="CDD" id="cd21378">
    <property type="entry name" value="eIF3E"/>
    <property type="match status" value="1"/>
</dbReference>
<dbReference type="PIRSF" id="PIRSF016255">
    <property type="entry name" value="eIF3e_su6"/>
    <property type="match status" value="1"/>
</dbReference>
<dbReference type="HAMAP" id="MF_03004">
    <property type="entry name" value="eIF3e"/>
    <property type="match status" value="1"/>
</dbReference>
<evidence type="ECO:0000256" key="3">
    <source>
        <dbReference type="ARBA" id="ARBA00022917"/>
    </source>
</evidence>
<organism evidence="7">
    <name type="scientific">Calcidiscus leptoporus</name>
    <dbReference type="NCBI Taxonomy" id="127549"/>
    <lineage>
        <taxon>Eukaryota</taxon>
        <taxon>Haptista</taxon>
        <taxon>Haptophyta</taxon>
        <taxon>Prymnesiophyceae</taxon>
        <taxon>Coccolithales</taxon>
        <taxon>Calcidiscaceae</taxon>
        <taxon>Calcidiscus</taxon>
    </lineage>
</organism>
<dbReference type="Pfam" id="PF21357">
    <property type="entry name" value="EIF3E_C"/>
    <property type="match status" value="1"/>
</dbReference>
<proteinExistence type="inferred from homology"/>
<dbReference type="Gene3D" id="1.25.40.570">
    <property type="match status" value="1"/>
</dbReference>
<comment type="similarity">
    <text evidence="4 5">Belongs to the eIF-3 subunit E family.</text>
</comment>
<evidence type="ECO:0000256" key="4">
    <source>
        <dbReference type="HAMAP-Rule" id="MF_03004"/>
    </source>
</evidence>
<dbReference type="PANTHER" id="PTHR10317">
    <property type="entry name" value="EUKARYOTIC TRANSLATION INITIATION FACTOR 3 SUBUNIT E"/>
    <property type="match status" value="1"/>
</dbReference>
<feature type="domain" description="PCI" evidence="6">
    <location>
        <begin position="229"/>
        <end position="402"/>
    </location>
</feature>
<dbReference type="SMART" id="SM01186">
    <property type="entry name" value="eIF3_N"/>
    <property type="match status" value="1"/>
</dbReference>
<sequence>MAEDESSASPAQRYDLTQTVGPYLDRHMLVPLLDFLREKKTYPADELDRGKLQVLFRTNMVDLAMDIYKALHATADVPQNMSDRREEVVGLMAQLSDEVQPILELVQDAGRVHDLQREKLFNQSFLQEQHAITPTHVKALQRYAKFVYDCGDYGNASNLLVPFRLLTTNPEDAFSAQWGKLACEILMTNWDQAFEDINALKEAIEARGNTPAIMQLQQRAWLMHWSLFLLGNHPNGRNFVAELFFSDRYLNAIQTTCPHLLRYLAVAVLTTPRRRGMLKELVRVISMERHAFSDPITQFLEDLYKKADFEQAQQRLQECAAVLDNDFFLCNSEQDFLKSARLYIFENYCRIHERIDLSMLAKKLNMEHIAAEKWIVKMVSDAQLNAKIDSQSGHVILGVQPPDVYQQVIEKTKGLSFRSYVLAQNIEKRSLSLAASMAS</sequence>
<dbReference type="InterPro" id="IPR036390">
    <property type="entry name" value="WH_DNA-bd_sf"/>
</dbReference>
<dbReference type="EMBL" id="HBER01005316">
    <property type="protein sequence ID" value="CAD8527438.1"/>
    <property type="molecule type" value="Transcribed_RNA"/>
</dbReference>
<name>A0A7S0IPH7_9EUKA</name>
<dbReference type="InterPro" id="IPR019010">
    <property type="entry name" value="eIF3e_N"/>
</dbReference>
<dbReference type="SMART" id="SM00088">
    <property type="entry name" value="PINT"/>
    <property type="match status" value="1"/>
</dbReference>
<gene>
    <name evidence="7" type="ORF">CLEP1334_LOCUS2659</name>
</gene>
<dbReference type="GO" id="GO:0071540">
    <property type="term" value="C:eukaryotic translation initiation factor 3 complex, eIF3e"/>
    <property type="evidence" value="ECO:0007669"/>
    <property type="project" value="UniProtKB-UniRule"/>
</dbReference>
<dbReference type="InterPro" id="IPR000717">
    <property type="entry name" value="PCI_dom"/>
</dbReference>
<protein>
    <recommendedName>
        <fullName evidence="4 5">Eukaryotic translation initiation factor 3 subunit E</fullName>
        <shortName evidence="4">eIF3e</shortName>
    </recommendedName>
    <alternativeName>
        <fullName evidence="4">Eukaryotic translation initiation factor 3 subunit 6</fullName>
    </alternativeName>
</protein>
<comment type="subcellular location">
    <subcellularLocation>
        <location evidence="4 5">Cytoplasm</location>
    </subcellularLocation>
</comment>
<dbReference type="Pfam" id="PF01399">
    <property type="entry name" value="PCI"/>
    <property type="match status" value="1"/>
</dbReference>
<dbReference type="PROSITE" id="PS50250">
    <property type="entry name" value="PCI"/>
    <property type="match status" value="1"/>
</dbReference>
<accession>A0A7S0IPH7</accession>
<keyword evidence="3 4" id="KW-0648">Protein biosynthesis</keyword>
<evidence type="ECO:0000256" key="2">
    <source>
        <dbReference type="ARBA" id="ARBA00022540"/>
    </source>
</evidence>
<dbReference type="GO" id="GO:0033290">
    <property type="term" value="C:eukaryotic 48S preinitiation complex"/>
    <property type="evidence" value="ECO:0007669"/>
    <property type="project" value="UniProtKB-UniRule"/>
</dbReference>
<reference evidence="7" key="1">
    <citation type="submission" date="2021-01" db="EMBL/GenBank/DDBJ databases">
        <authorList>
            <person name="Corre E."/>
            <person name="Pelletier E."/>
            <person name="Niang G."/>
            <person name="Scheremetjew M."/>
            <person name="Finn R."/>
            <person name="Kale V."/>
            <person name="Holt S."/>
            <person name="Cochrane G."/>
            <person name="Meng A."/>
            <person name="Brown T."/>
            <person name="Cohen L."/>
        </authorList>
    </citation>
    <scope>NUCLEOTIDE SEQUENCE</scope>
    <source>
        <strain evidence="7">RCC1130</strain>
    </source>
</reference>
<dbReference type="GO" id="GO:0003743">
    <property type="term" value="F:translation initiation factor activity"/>
    <property type="evidence" value="ECO:0007669"/>
    <property type="project" value="UniProtKB-UniRule"/>
</dbReference>
<dbReference type="Pfam" id="PF09440">
    <property type="entry name" value="eIF3_N"/>
    <property type="match status" value="1"/>
</dbReference>
<comment type="function">
    <text evidence="4">Component of the eukaryotic translation initiation factor 3 (eIF-3) complex, which is involved in protein synthesis of a specialized repertoire of mRNAs and, together with other initiation factors, stimulates binding of mRNA and methionyl-tRNAi to the 40S ribosome. The eIF-3 complex specifically targets and initiates translation of a subset of mRNAs involved in cell proliferation.</text>
</comment>